<dbReference type="AlphaFoldDB" id="A0A9W6HPV7"/>
<evidence type="ECO:0000313" key="3">
    <source>
        <dbReference type="Proteomes" id="UP001142291"/>
    </source>
</evidence>
<proteinExistence type="predicted"/>
<dbReference type="RefSeq" id="WP_204963254.1">
    <property type="nucleotide sequence ID" value="NZ_BAAAUR010000017.1"/>
</dbReference>
<keyword evidence="1" id="KW-0812">Transmembrane</keyword>
<keyword evidence="1" id="KW-1133">Transmembrane helix</keyword>
<name>A0A9W6HPV7_9MICO</name>
<evidence type="ECO:0000313" key="2">
    <source>
        <dbReference type="EMBL" id="GLJ96414.1"/>
    </source>
</evidence>
<sequence>MFRLFLALSARVYGLLRYAPTNLLLDAIRTRRGLRWGVPAMLLALPYLYAAAICTAIINDGGPGWLYLFVLLFIWTALKFIWIGPASLVQLARARSAERKRPCQAQYTV</sequence>
<gene>
    <name evidence="2" type="ORF">GCM10017591_24770</name>
</gene>
<evidence type="ECO:0008006" key="4">
    <source>
        <dbReference type="Google" id="ProtNLM"/>
    </source>
</evidence>
<comment type="caution">
    <text evidence="2">The sequence shown here is derived from an EMBL/GenBank/DDBJ whole genome shotgun (WGS) entry which is preliminary data.</text>
</comment>
<reference evidence="2" key="1">
    <citation type="journal article" date="2014" name="Int. J. Syst. Evol. Microbiol.">
        <title>Complete genome sequence of Corynebacterium casei LMG S-19264T (=DSM 44701T), isolated from a smear-ripened cheese.</title>
        <authorList>
            <consortium name="US DOE Joint Genome Institute (JGI-PGF)"/>
            <person name="Walter F."/>
            <person name="Albersmeier A."/>
            <person name="Kalinowski J."/>
            <person name="Ruckert C."/>
        </authorList>
    </citation>
    <scope>NUCLEOTIDE SEQUENCE</scope>
    <source>
        <strain evidence="2">VKM Ac-1940</strain>
    </source>
</reference>
<dbReference type="Proteomes" id="UP001142291">
    <property type="component" value="Unassembled WGS sequence"/>
</dbReference>
<feature type="transmembrane region" description="Helical" evidence="1">
    <location>
        <begin position="64"/>
        <end position="91"/>
    </location>
</feature>
<keyword evidence="3" id="KW-1185">Reference proteome</keyword>
<organism evidence="2 3">
    <name type="scientific">Microbacterium dextranolyticum</name>
    <dbReference type="NCBI Taxonomy" id="36806"/>
    <lineage>
        <taxon>Bacteria</taxon>
        <taxon>Bacillati</taxon>
        <taxon>Actinomycetota</taxon>
        <taxon>Actinomycetes</taxon>
        <taxon>Micrococcales</taxon>
        <taxon>Microbacteriaceae</taxon>
        <taxon>Microbacterium</taxon>
    </lineage>
</organism>
<feature type="transmembrane region" description="Helical" evidence="1">
    <location>
        <begin position="36"/>
        <end position="58"/>
    </location>
</feature>
<accession>A0A9W6HPV7</accession>
<keyword evidence="1" id="KW-0472">Membrane</keyword>
<protein>
    <recommendedName>
        <fullName evidence="4">Sulfate permease</fullName>
    </recommendedName>
</protein>
<reference evidence="2" key="2">
    <citation type="submission" date="2023-01" db="EMBL/GenBank/DDBJ databases">
        <authorList>
            <person name="Sun Q."/>
            <person name="Evtushenko L."/>
        </authorList>
    </citation>
    <scope>NUCLEOTIDE SEQUENCE</scope>
    <source>
        <strain evidence="2">VKM Ac-1940</strain>
    </source>
</reference>
<dbReference type="EMBL" id="BSER01000010">
    <property type="protein sequence ID" value="GLJ96414.1"/>
    <property type="molecule type" value="Genomic_DNA"/>
</dbReference>
<evidence type="ECO:0000256" key="1">
    <source>
        <dbReference type="SAM" id="Phobius"/>
    </source>
</evidence>